<dbReference type="STRING" id="298386.PBPRB1314"/>
<protein>
    <submittedName>
        <fullName evidence="1">Uncharacterized protein</fullName>
    </submittedName>
</protein>
<gene>
    <name evidence="1" type="ordered locus">PBPRB1314</name>
</gene>
<reference evidence="2" key="1">
    <citation type="journal article" date="2005" name="Science">
        <title>Life at depth: Photobacterium profundum genome sequence and expression analysis.</title>
        <authorList>
            <person name="Vezzi A."/>
            <person name="Campanaro S."/>
            <person name="D'Angelo M."/>
            <person name="Simonato F."/>
            <person name="Vitulo N."/>
            <person name="Lauro F.M."/>
            <person name="Cestaro A."/>
            <person name="Malacrida G."/>
            <person name="Simionati B."/>
            <person name="Cannata N."/>
            <person name="Romualdi C."/>
            <person name="Bartlett D.H."/>
            <person name="Valle G."/>
        </authorList>
    </citation>
    <scope>NUCLEOTIDE SEQUENCE [LARGE SCALE GENOMIC DNA]</scope>
    <source>
        <strain evidence="2">ATCC BAA-1253 / SS9</strain>
    </source>
</reference>
<dbReference type="KEGG" id="ppr:PBPRB1314"/>
<proteinExistence type="predicted"/>
<evidence type="ECO:0000313" key="2">
    <source>
        <dbReference type="Proteomes" id="UP000000593"/>
    </source>
</evidence>
<keyword evidence="2" id="KW-1185">Reference proteome</keyword>
<dbReference type="HOGENOM" id="CLU_167564_0_0_6"/>
<sequence length="99" mass="11219">MGRWGHNLAPVWPFVLRRFAVTQKRCYALIFLVSMNLEELAMSTLDKQQAADLADVLNCKAPMIIDVAIFLGLQQIKELASRDPKLANELIYMTVIKAK</sequence>
<dbReference type="AlphaFoldDB" id="Q6LHP5"/>
<organism evidence="1 2">
    <name type="scientific">Photobacterium profundum (strain SS9)</name>
    <dbReference type="NCBI Taxonomy" id="298386"/>
    <lineage>
        <taxon>Bacteria</taxon>
        <taxon>Pseudomonadati</taxon>
        <taxon>Pseudomonadota</taxon>
        <taxon>Gammaproteobacteria</taxon>
        <taxon>Vibrionales</taxon>
        <taxon>Vibrionaceae</taxon>
        <taxon>Photobacterium</taxon>
    </lineage>
</organism>
<accession>Q6LHP5</accession>
<name>Q6LHP5_PHOPR</name>
<dbReference type="Proteomes" id="UP000000593">
    <property type="component" value="Chromosome 2"/>
</dbReference>
<dbReference type="EMBL" id="CR378679">
    <property type="protein sequence ID" value="CAG23185.1"/>
    <property type="molecule type" value="Genomic_DNA"/>
</dbReference>
<evidence type="ECO:0000313" key="1">
    <source>
        <dbReference type="EMBL" id="CAG23185.1"/>
    </source>
</evidence>